<dbReference type="EMBL" id="CZBV01000001">
    <property type="protein sequence ID" value="CUQ80400.1"/>
    <property type="molecule type" value="Genomic_DNA"/>
</dbReference>
<protein>
    <submittedName>
        <fullName evidence="5">VRR-NUC domain</fullName>
    </submittedName>
</protein>
<keyword evidence="3" id="KW-0378">Hydrolase</keyword>
<dbReference type="Proteomes" id="UP000095780">
    <property type="component" value="Unassembled WGS sequence"/>
</dbReference>
<feature type="domain" description="VRR-NUC" evidence="4">
    <location>
        <begin position="9"/>
        <end position="112"/>
    </location>
</feature>
<dbReference type="GO" id="GO:0004518">
    <property type="term" value="F:nuclease activity"/>
    <property type="evidence" value="ECO:0007669"/>
    <property type="project" value="UniProtKB-KW"/>
</dbReference>
<evidence type="ECO:0000313" key="5">
    <source>
        <dbReference type="EMBL" id="CUQ80400.1"/>
    </source>
</evidence>
<gene>
    <name evidence="5" type="ORF">ERS852492_00492</name>
</gene>
<dbReference type="SMART" id="SM00990">
    <property type="entry name" value="VRR_NUC"/>
    <property type="match status" value="1"/>
</dbReference>
<evidence type="ECO:0000256" key="1">
    <source>
        <dbReference type="ARBA" id="ARBA00001946"/>
    </source>
</evidence>
<comment type="cofactor">
    <cofactor evidence="1">
        <name>Mg(2+)</name>
        <dbReference type="ChEBI" id="CHEBI:18420"/>
    </cofactor>
</comment>
<dbReference type="AlphaFoldDB" id="A0A174ZBI7"/>
<name>A0A174ZBI7_9FIRM</name>
<proteinExistence type="predicted"/>
<evidence type="ECO:0000256" key="3">
    <source>
        <dbReference type="ARBA" id="ARBA00022801"/>
    </source>
</evidence>
<accession>A0A174ZBI7</accession>
<dbReference type="Pfam" id="PF08774">
    <property type="entry name" value="VRR_NUC"/>
    <property type="match status" value="1"/>
</dbReference>
<sequence>MSRAYYRKRSEATEQERVINWATFYAKDFPELDLLHHIPNGGSRNQLEAANLKRQGVKAGVPDLCLPVARNGKHGLYVEMKWGKNKTTDKQDWWLEQLRQQGYETAVCWSAEEAMDAIAAYLGVMEQTGRKVEE</sequence>
<evidence type="ECO:0000256" key="2">
    <source>
        <dbReference type="ARBA" id="ARBA00022722"/>
    </source>
</evidence>
<organism evidence="5 6">
    <name type="scientific">Lachnospira eligens</name>
    <dbReference type="NCBI Taxonomy" id="39485"/>
    <lineage>
        <taxon>Bacteria</taxon>
        <taxon>Bacillati</taxon>
        <taxon>Bacillota</taxon>
        <taxon>Clostridia</taxon>
        <taxon>Lachnospirales</taxon>
        <taxon>Lachnospiraceae</taxon>
        <taxon>Lachnospira</taxon>
    </lineage>
</organism>
<reference evidence="5 6" key="1">
    <citation type="submission" date="2015-09" db="EMBL/GenBank/DDBJ databases">
        <authorList>
            <consortium name="Pathogen Informatics"/>
        </authorList>
    </citation>
    <scope>NUCLEOTIDE SEQUENCE [LARGE SCALE GENOMIC DNA]</scope>
    <source>
        <strain evidence="5 6">2789STDY5834878</strain>
    </source>
</reference>
<dbReference type="Gene3D" id="3.40.1350.10">
    <property type="match status" value="1"/>
</dbReference>
<dbReference type="InterPro" id="IPR014883">
    <property type="entry name" value="VRR_NUC"/>
</dbReference>
<dbReference type="GO" id="GO:0016788">
    <property type="term" value="F:hydrolase activity, acting on ester bonds"/>
    <property type="evidence" value="ECO:0007669"/>
    <property type="project" value="InterPro"/>
</dbReference>
<dbReference type="RefSeq" id="WP_055285936.1">
    <property type="nucleotide sequence ID" value="NZ_CABIXW010000001.1"/>
</dbReference>
<dbReference type="InterPro" id="IPR011856">
    <property type="entry name" value="tRNA_endonuc-like_dom_sf"/>
</dbReference>
<evidence type="ECO:0000313" key="6">
    <source>
        <dbReference type="Proteomes" id="UP000095780"/>
    </source>
</evidence>
<dbReference type="GO" id="GO:0003676">
    <property type="term" value="F:nucleic acid binding"/>
    <property type="evidence" value="ECO:0007669"/>
    <property type="project" value="InterPro"/>
</dbReference>
<evidence type="ECO:0000259" key="4">
    <source>
        <dbReference type="SMART" id="SM00990"/>
    </source>
</evidence>
<keyword evidence="2" id="KW-0540">Nuclease</keyword>